<accession>A0A2J6QE50</accession>
<proteinExistence type="inferred from homology"/>
<feature type="signal peptide" evidence="11">
    <location>
        <begin position="1"/>
        <end position="27"/>
    </location>
</feature>
<name>A0A2J6QE50_9HELO</name>
<dbReference type="EMBL" id="KZ613472">
    <property type="protein sequence ID" value="PMD24542.1"/>
    <property type="molecule type" value="Genomic_DNA"/>
</dbReference>
<evidence type="ECO:0000256" key="7">
    <source>
        <dbReference type="ARBA" id="ARBA00023157"/>
    </source>
</evidence>
<keyword evidence="7" id="KW-1015">Disulfide bond</keyword>
<protein>
    <recommendedName>
        <fullName evidence="12">CFEM domain-containing protein</fullName>
    </recommendedName>
</protein>
<dbReference type="GO" id="GO:0005576">
    <property type="term" value="C:extracellular region"/>
    <property type="evidence" value="ECO:0007669"/>
    <property type="project" value="UniProtKB-SubCell"/>
</dbReference>
<dbReference type="InterPro" id="IPR008427">
    <property type="entry name" value="Extracellular_membr_CFEM_dom"/>
</dbReference>
<keyword evidence="10" id="KW-0812">Transmembrane</keyword>
<dbReference type="Pfam" id="PF05730">
    <property type="entry name" value="CFEM"/>
    <property type="match status" value="1"/>
</dbReference>
<dbReference type="AlphaFoldDB" id="A0A2J6QE50"/>
<evidence type="ECO:0000259" key="12">
    <source>
        <dbReference type="Pfam" id="PF05730"/>
    </source>
</evidence>
<evidence type="ECO:0000313" key="14">
    <source>
        <dbReference type="Proteomes" id="UP000235672"/>
    </source>
</evidence>
<comment type="subcellular location">
    <subcellularLocation>
        <location evidence="1">Membrane</location>
        <topology evidence="1">Lipid-anchor</topology>
        <topology evidence="1">GPI-anchor</topology>
    </subcellularLocation>
    <subcellularLocation>
        <location evidence="2">Secreted</location>
    </subcellularLocation>
</comment>
<keyword evidence="5" id="KW-0325">Glycoprotein</keyword>
<keyword evidence="8" id="KW-0449">Lipoprotein</keyword>
<keyword evidence="10" id="KW-1133">Transmembrane helix</keyword>
<reference evidence="13 14" key="1">
    <citation type="submission" date="2016-05" db="EMBL/GenBank/DDBJ databases">
        <title>A degradative enzymes factory behind the ericoid mycorrhizal symbiosis.</title>
        <authorList>
            <consortium name="DOE Joint Genome Institute"/>
            <person name="Martino E."/>
            <person name="Morin E."/>
            <person name="Grelet G."/>
            <person name="Kuo A."/>
            <person name="Kohler A."/>
            <person name="Daghino S."/>
            <person name="Barry K."/>
            <person name="Choi C."/>
            <person name="Cichocki N."/>
            <person name="Clum A."/>
            <person name="Copeland A."/>
            <person name="Hainaut M."/>
            <person name="Haridas S."/>
            <person name="Labutti K."/>
            <person name="Lindquist E."/>
            <person name="Lipzen A."/>
            <person name="Khouja H.-R."/>
            <person name="Murat C."/>
            <person name="Ohm R."/>
            <person name="Olson A."/>
            <person name="Spatafora J."/>
            <person name="Veneault-Fourrey C."/>
            <person name="Henrissat B."/>
            <person name="Grigoriev I."/>
            <person name="Martin F."/>
            <person name="Perotto S."/>
        </authorList>
    </citation>
    <scope>NUCLEOTIDE SEQUENCE [LARGE SCALE GENOMIC DNA]</scope>
    <source>
        <strain evidence="13 14">UAMH 7357</strain>
    </source>
</reference>
<keyword evidence="5" id="KW-0336">GPI-anchor</keyword>
<feature type="region of interest" description="Disordered" evidence="9">
    <location>
        <begin position="172"/>
        <end position="193"/>
    </location>
</feature>
<evidence type="ECO:0000256" key="11">
    <source>
        <dbReference type="SAM" id="SignalP"/>
    </source>
</evidence>
<evidence type="ECO:0000313" key="13">
    <source>
        <dbReference type="EMBL" id="PMD24542.1"/>
    </source>
</evidence>
<evidence type="ECO:0000256" key="5">
    <source>
        <dbReference type="ARBA" id="ARBA00022622"/>
    </source>
</evidence>
<organism evidence="13 14">
    <name type="scientific">Hyaloscypha hepaticicola</name>
    <dbReference type="NCBI Taxonomy" id="2082293"/>
    <lineage>
        <taxon>Eukaryota</taxon>
        <taxon>Fungi</taxon>
        <taxon>Dikarya</taxon>
        <taxon>Ascomycota</taxon>
        <taxon>Pezizomycotina</taxon>
        <taxon>Leotiomycetes</taxon>
        <taxon>Helotiales</taxon>
        <taxon>Hyaloscyphaceae</taxon>
        <taxon>Hyaloscypha</taxon>
    </lineage>
</organism>
<keyword evidence="4" id="KW-0964">Secreted</keyword>
<dbReference type="Proteomes" id="UP000235672">
    <property type="component" value="Unassembled WGS sequence"/>
</dbReference>
<keyword evidence="14" id="KW-1185">Reference proteome</keyword>
<dbReference type="OrthoDB" id="5402569at2759"/>
<sequence length="251" mass="26994">MNIIPLPTKIKFAFLFIFFASSTIVSSSDVDFSKIPQCAIGDCFPYHSSSIGCTQLSIDCFCNALAPINCASKNCTGNEWYAVEDWFATQCPSPPNVTFSGLPECSRACFRSAIIPTYCEGQITRNCFCRLETEFESLTGCLETDACNETAADANSTLVDYYRETCVYNPTADGTGNQDGSSTSSGDQVANAPSGSSGLDKLQMIIGLASGFAALIAGLIGFWVWLHRRTGGGLPFGDALDPPPPYEKHKE</sequence>
<feature type="chain" id="PRO_5014362484" description="CFEM domain-containing protein" evidence="11">
    <location>
        <begin position="28"/>
        <end position="251"/>
    </location>
</feature>
<comment type="similarity">
    <text evidence="3">Belongs to the RBT5 family.</text>
</comment>
<evidence type="ECO:0000256" key="9">
    <source>
        <dbReference type="SAM" id="MobiDB-lite"/>
    </source>
</evidence>
<evidence type="ECO:0000256" key="3">
    <source>
        <dbReference type="ARBA" id="ARBA00010031"/>
    </source>
</evidence>
<gene>
    <name evidence="13" type="ORF">NA56DRAFT_643103</name>
</gene>
<evidence type="ECO:0000256" key="4">
    <source>
        <dbReference type="ARBA" id="ARBA00022525"/>
    </source>
</evidence>
<evidence type="ECO:0000256" key="8">
    <source>
        <dbReference type="ARBA" id="ARBA00023288"/>
    </source>
</evidence>
<keyword evidence="6 11" id="KW-0732">Signal</keyword>
<evidence type="ECO:0000256" key="1">
    <source>
        <dbReference type="ARBA" id="ARBA00004589"/>
    </source>
</evidence>
<evidence type="ECO:0000256" key="6">
    <source>
        <dbReference type="ARBA" id="ARBA00022729"/>
    </source>
</evidence>
<feature type="domain" description="CFEM" evidence="12">
    <location>
        <begin position="100"/>
        <end position="157"/>
    </location>
</feature>
<evidence type="ECO:0000256" key="10">
    <source>
        <dbReference type="SAM" id="Phobius"/>
    </source>
</evidence>
<dbReference type="GO" id="GO:0098552">
    <property type="term" value="C:side of membrane"/>
    <property type="evidence" value="ECO:0007669"/>
    <property type="project" value="UniProtKB-KW"/>
</dbReference>
<keyword evidence="10" id="KW-0472">Membrane</keyword>
<feature type="transmembrane region" description="Helical" evidence="10">
    <location>
        <begin position="204"/>
        <end position="226"/>
    </location>
</feature>
<evidence type="ECO:0000256" key="2">
    <source>
        <dbReference type="ARBA" id="ARBA00004613"/>
    </source>
</evidence>